<dbReference type="InterPro" id="IPR013525">
    <property type="entry name" value="ABC2_TM"/>
</dbReference>
<sequence length="417" mass="45647">MNKFWTVLSHTYITKVKTKSFIFSTLITLLIIAGLANFQTIIDMFAGEESGEIVVVDESGVYTEALQQSLAAAEEDIELVPFDGTVNEAKVAVQDGQYDAVVELTENEEQIFDATYFANTITESGNQMIIEQHLQQLKIAIATQASGIDEARIAEIYAPIAFEAVALDESAKTEEELNQARGIVYVMLFVLYMTVMMYGQMIATDVATEKSSRVMEILISSAPPITHMFAKIIGIALVGLTQIGLFIIVGYTLIRSKQEELVGGVFELFGVQDTSPMIFVYAIVFFILGYLLYATLAAMLGSLVSRIEDVGQLTTPMMMLIVIAFMIAIFGLGAPESTFVTVTSYIPFFTPMIMFLRVGMLDIPIWEVALSLGIMVGTIAVLAYIGAKVYSGGVLMYGRSGSLKDLKKALVLGKKEK</sequence>
<evidence type="ECO:0000313" key="8">
    <source>
        <dbReference type="EMBL" id="RHW34365.1"/>
    </source>
</evidence>
<dbReference type="GO" id="GO:0140359">
    <property type="term" value="F:ABC-type transporter activity"/>
    <property type="evidence" value="ECO:0007669"/>
    <property type="project" value="InterPro"/>
</dbReference>
<protein>
    <submittedName>
        <fullName evidence="8">ABC transporter permease</fullName>
    </submittedName>
</protein>
<dbReference type="EMBL" id="QWEH01000002">
    <property type="protein sequence ID" value="RHW34365.1"/>
    <property type="molecule type" value="Genomic_DNA"/>
</dbReference>
<evidence type="ECO:0000256" key="6">
    <source>
        <dbReference type="SAM" id="Phobius"/>
    </source>
</evidence>
<comment type="caution">
    <text evidence="8">The sequence shown here is derived from an EMBL/GenBank/DDBJ whole genome shotgun (WGS) entry which is preliminary data.</text>
</comment>
<keyword evidence="3 6" id="KW-0812">Transmembrane</keyword>
<feature type="domain" description="ABC-2 type transporter transmembrane" evidence="7">
    <location>
        <begin position="19"/>
        <end position="387"/>
    </location>
</feature>
<evidence type="ECO:0000313" key="9">
    <source>
        <dbReference type="Proteomes" id="UP000285456"/>
    </source>
</evidence>
<keyword evidence="4 6" id="KW-1133">Transmembrane helix</keyword>
<dbReference type="RefSeq" id="WP_095309679.1">
    <property type="nucleotide sequence ID" value="NZ_JBHTNL010000006.1"/>
</dbReference>
<dbReference type="Gene3D" id="3.40.190.10">
    <property type="entry name" value="Periplasmic binding protein-like II"/>
    <property type="match status" value="1"/>
</dbReference>
<organism evidence="8 9">
    <name type="scientific">Oceanobacillus profundus</name>
    <dbReference type="NCBI Taxonomy" id="372463"/>
    <lineage>
        <taxon>Bacteria</taxon>
        <taxon>Bacillati</taxon>
        <taxon>Bacillota</taxon>
        <taxon>Bacilli</taxon>
        <taxon>Bacillales</taxon>
        <taxon>Bacillaceae</taxon>
        <taxon>Oceanobacillus</taxon>
    </lineage>
</organism>
<dbReference type="OrthoDB" id="9768837at2"/>
<evidence type="ECO:0000259" key="7">
    <source>
        <dbReference type="Pfam" id="PF12698"/>
    </source>
</evidence>
<dbReference type="AlphaFoldDB" id="A0A417YM33"/>
<name>A0A417YM33_9BACI</name>
<feature type="transmembrane region" description="Helical" evidence="6">
    <location>
        <begin position="21"/>
        <end position="42"/>
    </location>
</feature>
<dbReference type="Proteomes" id="UP000285456">
    <property type="component" value="Unassembled WGS sequence"/>
</dbReference>
<dbReference type="PANTHER" id="PTHR30294:SF29">
    <property type="entry name" value="MULTIDRUG ABC TRANSPORTER PERMEASE YBHS-RELATED"/>
    <property type="match status" value="1"/>
</dbReference>
<feature type="transmembrane region" description="Helical" evidence="6">
    <location>
        <begin position="183"/>
        <end position="207"/>
    </location>
</feature>
<feature type="transmembrane region" description="Helical" evidence="6">
    <location>
        <begin position="368"/>
        <end position="387"/>
    </location>
</feature>
<proteinExistence type="predicted"/>
<evidence type="ECO:0000256" key="5">
    <source>
        <dbReference type="ARBA" id="ARBA00023136"/>
    </source>
</evidence>
<gene>
    <name evidence="8" type="ORF">D1B32_04145</name>
</gene>
<dbReference type="PANTHER" id="PTHR30294">
    <property type="entry name" value="MEMBRANE COMPONENT OF ABC TRANSPORTER YHHJ-RELATED"/>
    <property type="match status" value="1"/>
</dbReference>
<feature type="transmembrane region" description="Helical" evidence="6">
    <location>
        <begin position="228"/>
        <end position="254"/>
    </location>
</feature>
<evidence type="ECO:0000256" key="1">
    <source>
        <dbReference type="ARBA" id="ARBA00004651"/>
    </source>
</evidence>
<dbReference type="InterPro" id="IPR051449">
    <property type="entry name" value="ABC-2_transporter_component"/>
</dbReference>
<feature type="transmembrane region" description="Helical" evidence="6">
    <location>
        <begin position="278"/>
        <end position="301"/>
    </location>
</feature>
<comment type="subcellular location">
    <subcellularLocation>
        <location evidence="1">Cell membrane</location>
        <topology evidence="1">Multi-pass membrane protein</topology>
    </subcellularLocation>
</comment>
<reference evidence="8 9" key="1">
    <citation type="journal article" date="2007" name="Int. J. Syst. Evol. Microbiol.">
        <title>Oceanobacillus profundus sp. nov., isolated from a deep-sea sediment core.</title>
        <authorList>
            <person name="Kim Y.G."/>
            <person name="Choi D.H."/>
            <person name="Hyun S."/>
            <person name="Cho B.C."/>
        </authorList>
    </citation>
    <scope>NUCLEOTIDE SEQUENCE [LARGE SCALE GENOMIC DNA]</scope>
    <source>
        <strain evidence="8 9">DSM 18246</strain>
    </source>
</reference>
<evidence type="ECO:0000256" key="4">
    <source>
        <dbReference type="ARBA" id="ARBA00022989"/>
    </source>
</evidence>
<keyword evidence="9" id="KW-1185">Reference proteome</keyword>
<feature type="transmembrane region" description="Helical" evidence="6">
    <location>
        <begin position="313"/>
        <end position="332"/>
    </location>
</feature>
<accession>A0A417YM33</accession>
<feature type="transmembrane region" description="Helical" evidence="6">
    <location>
        <begin position="338"/>
        <end position="356"/>
    </location>
</feature>
<evidence type="ECO:0000256" key="2">
    <source>
        <dbReference type="ARBA" id="ARBA00022475"/>
    </source>
</evidence>
<dbReference type="GO" id="GO:0005886">
    <property type="term" value="C:plasma membrane"/>
    <property type="evidence" value="ECO:0007669"/>
    <property type="project" value="UniProtKB-SubCell"/>
</dbReference>
<evidence type="ECO:0000256" key="3">
    <source>
        <dbReference type="ARBA" id="ARBA00022692"/>
    </source>
</evidence>
<keyword evidence="2" id="KW-1003">Cell membrane</keyword>
<dbReference type="Pfam" id="PF12698">
    <property type="entry name" value="ABC2_membrane_3"/>
    <property type="match status" value="1"/>
</dbReference>
<keyword evidence="5 6" id="KW-0472">Membrane</keyword>